<reference evidence="1 2" key="1">
    <citation type="journal article" date="2014" name="Int. J. Syst. Evol. Microbiol.">
        <title>Complete genome sequence of Corynebacterium casei LMG S-19264T (=DSM 44701T), isolated from a smear-ripened cheese.</title>
        <authorList>
            <consortium name="US DOE Joint Genome Institute (JGI-PGF)"/>
            <person name="Walter F."/>
            <person name="Albersmeier A."/>
            <person name="Kalinowski J."/>
            <person name="Ruckert C."/>
        </authorList>
    </citation>
    <scope>NUCLEOTIDE SEQUENCE [LARGE SCALE GENOMIC DNA]</scope>
    <source>
        <strain evidence="1 2">CGMCC 1.12925</strain>
    </source>
</reference>
<dbReference type="AlphaFoldDB" id="A0A916ZXN3"/>
<accession>A0A916ZXN3</accession>
<keyword evidence="2" id="KW-1185">Reference proteome</keyword>
<proteinExistence type="predicted"/>
<comment type="caution">
    <text evidence="1">The sequence shown here is derived from an EMBL/GenBank/DDBJ whole genome shotgun (WGS) entry which is preliminary data.</text>
</comment>
<sequence>MTKFLSFIFFLVTTINFAQIIEEEILYYPQPIQSEPCYYTSYTISANGEIENLQTEAIMVEEWTTPSSGRVIDFTLLKTKDDLILLVEIHEDAEDILQPICFGSSTSIELKLKNGLTVKLPQIGPKRCGYVNIADDSAPYYNITNFSYFKISIENAKKLQASEVNLANISSTKYDLDFVFKSELYDEVNDILIYPEFYFISELDCMLNPILPED</sequence>
<dbReference type="Proteomes" id="UP000599688">
    <property type="component" value="Unassembled WGS sequence"/>
</dbReference>
<dbReference type="EMBL" id="BMGL01000010">
    <property type="protein sequence ID" value="GGE18170.1"/>
    <property type="molecule type" value="Genomic_DNA"/>
</dbReference>
<dbReference type="RefSeq" id="WP_188406631.1">
    <property type="nucleotide sequence ID" value="NZ_BMGL01000010.1"/>
</dbReference>
<evidence type="ECO:0000313" key="2">
    <source>
        <dbReference type="Proteomes" id="UP000599688"/>
    </source>
</evidence>
<evidence type="ECO:0000313" key="1">
    <source>
        <dbReference type="EMBL" id="GGE18170.1"/>
    </source>
</evidence>
<protein>
    <submittedName>
        <fullName evidence="1">Uncharacterized protein</fullName>
    </submittedName>
</protein>
<organism evidence="1 2">
    <name type="scientific">Psychroflexus salis</name>
    <dbReference type="NCBI Taxonomy" id="1526574"/>
    <lineage>
        <taxon>Bacteria</taxon>
        <taxon>Pseudomonadati</taxon>
        <taxon>Bacteroidota</taxon>
        <taxon>Flavobacteriia</taxon>
        <taxon>Flavobacteriales</taxon>
        <taxon>Flavobacteriaceae</taxon>
        <taxon>Psychroflexus</taxon>
    </lineage>
</organism>
<name>A0A916ZXN3_9FLAO</name>
<gene>
    <name evidence="1" type="ORF">GCM10010831_19230</name>
</gene>